<evidence type="ECO:0000256" key="2">
    <source>
        <dbReference type="SAM" id="Phobius"/>
    </source>
</evidence>
<evidence type="ECO:0000313" key="4">
    <source>
        <dbReference type="Proteomes" id="UP001057702"/>
    </source>
</evidence>
<feature type="compositionally biased region" description="Basic and acidic residues" evidence="1">
    <location>
        <begin position="22"/>
        <end position="31"/>
    </location>
</feature>
<keyword evidence="4" id="KW-1185">Reference proteome</keyword>
<dbReference type="PANTHER" id="PTHR42305">
    <property type="entry name" value="MEMBRANE PROTEIN RV1733C-RELATED"/>
    <property type="match status" value="1"/>
</dbReference>
<keyword evidence="2" id="KW-0812">Transmembrane</keyword>
<name>A0ABT1PQ56_9ACTN</name>
<dbReference type="EMBL" id="JANFNG010000002">
    <property type="protein sequence ID" value="MCQ4079815.1"/>
    <property type="molecule type" value="Genomic_DNA"/>
</dbReference>
<dbReference type="RefSeq" id="WP_255918679.1">
    <property type="nucleotide sequence ID" value="NZ_JANFNG010000002.1"/>
</dbReference>
<organism evidence="3 4">
    <name type="scientific">Streptomyces humicola</name>
    <dbReference type="NCBI Taxonomy" id="2953240"/>
    <lineage>
        <taxon>Bacteria</taxon>
        <taxon>Bacillati</taxon>
        <taxon>Actinomycetota</taxon>
        <taxon>Actinomycetes</taxon>
        <taxon>Kitasatosporales</taxon>
        <taxon>Streptomycetaceae</taxon>
        <taxon>Streptomyces</taxon>
    </lineage>
</organism>
<accession>A0ABT1PQ56</accession>
<protein>
    <recommendedName>
        <fullName evidence="5">Transmembrane protein</fullName>
    </recommendedName>
</protein>
<evidence type="ECO:0000256" key="1">
    <source>
        <dbReference type="SAM" id="MobiDB-lite"/>
    </source>
</evidence>
<reference evidence="3" key="1">
    <citation type="submission" date="2022-06" db="EMBL/GenBank/DDBJ databases">
        <title>Draft genome sequence of Streptomyces sp. RB6PN25 isolated from peat swamp forest in Thailand.</title>
        <authorList>
            <person name="Duangmal K."/>
            <person name="Klaysubun C."/>
        </authorList>
    </citation>
    <scope>NUCLEOTIDE SEQUENCE</scope>
    <source>
        <strain evidence="3">RB6PN25</strain>
    </source>
</reference>
<gene>
    <name evidence="3" type="ORF">NGB36_04215</name>
</gene>
<feature type="transmembrane region" description="Helical" evidence="2">
    <location>
        <begin position="155"/>
        <end position="177"/>
    </location>
</feature>
<feature type="compositionally biased region" description="Basic residues" evidence="1">
    <location>
        <begin position="1"/>
        <end position="14"/>
    </location>
</feature>
<keyword evidence="2" id="KW-1133">Transmembrane helix</keyword>
<keyword evidence="2" id="KW-0472">Membrane</keyword>
<evidence type="ECO:0000313" key="3">
    <source>
        <dbReference type="EMBL" id="MCQ4079815.1"/>
    </source>
</evidence>
<evidence type="ECO:0008006" key="5">
    <source>
        <dbReference type="Google" id="ProtNLM"/>
    </source>
</evidence>
<feature type="transmembrane region" description="Helical" evidence="2">
    <location>
        <begin position="45"/>
        <end position="66"/>
    </location>
</feature>
<feature type="region of interest" description="Disordered" evidence="1">
    <location>
        <begin position="1"/>
        <end position="31"/>
    </location>
</feature>
<comment type="caution">
    <text evidence="3">The sequence shown here is derived from an EMBL/GenBank/DDBJ whole genome shotgun (WGS) entry which is preliminary data.</text>
</comment>
<dbReference type="Proteomes" id="UP001057702">
    <property type="component" value="Unassembled WGS sequence"/>
</dbReference>
<dbReference type="InterPro" id="IPR039708">
    <property type="entry name" value="MT1774/Rv1733c-like"/>
</dbReference>
<proteinExistence type="predicted"/>
<sequence length="208" mass="22419">MSLRTPHGRHRRPGRALGVLGTDRHTAHSPLERTSDRIQSWAGKILVVLILLALPAAVIGTDAYVYHLSMHTVRVQAATRRPATAQVLRNAPMVPSQTTVAAAARVTGAGRAPYVATASVTPGTVAGTILSVWVDKRTGAIVSAPLTASQASHDAGLAAAMVVPALPLAALGLWLALRRVLDRMRAARWDKEWEWIEPQWSGRYRDHS</sequence>
<dbReference type="PANTHER" id="PTHR42305:SF1">
    <property type="entry name" value="MEMBRANE PROTEIN RV1733C-RELATED"/>
    <property type="match status" value="1"/>
</dbReference>